<evidence type="ECO:0000256" key="1">
    <source>
        <dbReference type="SAM" id="MobiDB-lite"/>
    </source>
</evidence>
<dbReference type="Pfam" id="PF14014">
    <property type="entry name" value="DUF4230"/>
    <property type="match status" value="1"/>
</dbReference>
<feature type="compositionally biased region" description="Pro residues" evidence="1">
    <location>
        <begin position="50"/>
        <end position="60"/>
    </location>
</feature>
<comment type="caution">
    <text evidence="3">The sequence shown here is derived from an EMBL/GenBank/DDBJ whole genome shotgun (WGS) entry which is preliminary data.</text>
</comment>
<accession>A0ABS2LW97</accession>
<evidence type="ECO:0008006" key="5">
    <source>
        <dbReference type="Google" id="ProtNLM"/>
    </source>
</evidence>
<dbReference type="InterPro" id="IPR025324">
    <property type="entry name" value="DUF4230"/>
</dbReference>
<evidence type="ECO:0000313" key="4">
    <source>
        <dbReference type="Proteomes" id="UP000764837"/>
    </source>
</evidence>
<evidence type="ECO:0000313" key="3">
    <source>
        <dbReference type="EMBL" id="MBM7492174.1"/>
    </source>
</evidence>
<protein>
    <recommendedName>
        <fullName evidence="5">DUF4230 domain-containing protein</fullName>
    </recommendedName>
</protein>
<organism evidence="3 4">
    <name type="scientific">Micromonospora luteifusca</name>
    <dbReference type="NCBI Taxonomy" id="709860"/>
    <lineage>
        <taxon>Bacteria</taxon>
        <taxon>Bacillati</taxon>
        <taxon>Actinomycetota</taxon>
        <taxon>Actinomycetes</taxon>
        <taxon>Micromonosporales</taxon>
        <taxon>Micromonosporaceae</taxon>
        <taxon>Micromonospora</taxon>
    </lineage>
</organism>
<gene>
    <name evidence="3" type="ORF">JOD64_003396</name>
</gene>
<feature type="compositionally biased region" description="Polar residues" evidence="1">
    <location>
        <begin position="28"/>
        <end position="37"/>
    </location>
</feature>
<dbReference type="RefSeq" id="WP_204943099.1">
    <property type="nucleotide sequence ID" value="NZ_JAFBBP010000001.1"/>
</dbReference>
<name>A0ABS2LW97_9ACTN</name>
<dbReference type="EMBL" id="JAFBBP010000001">
    <property type="protein sequence ID" value="MBM7492174.1"/>
    <property type="molecule type" value="Genomic_DNA"/>
</dbReference>
<keyword evidence="2" id="KW-0812">Transmembrane</keyword>
<feature type="transmembrane region" description="Helical" evidence="2">
    <location>
        <begin position="77"/>
        <end position="100"/>
    </location>
</feature>
<keyword evidence="2" id="KW-1133">Transmembrane helix</keyword>
<feature type="compositionally biased region" description="Gly residues" evidence="1">
    <location>
        <begin position="39"/>
        <end position="49"/>
    </location>
</feature>
<proteinExistence type="predicted"/>
<keyword evidence="4" id="KW-1185">Reference proteome</keyword>
<keyword evidence="2" id="KW-0472">Membrane</keyword>
<feature type="region of interest" description="Disordered" evidence="1">
    <location>
        <begin position="1"/>
        <end position="68"/>
    </location>
</feature>
<evidence type="ECO:0000256" key="2">
    <source>
        <dbReference type="SAM" id="Phobius"/>
    </source>
</evidence>
<sequence length="283" mass="29571">MARDAGNNEPTREFPGYPTGDDLRERSTATPEPTTDTPGGPGSAGGPGGPGGPPAGPPGGPTAGGDGGGGGGAARGLLLLLGAAALAVVVLLGIQATGFLPEFRNPFAKEQTDRSQPPLLKSIQDLSRYVAAEGNFQVVVDTQNDRRNVPDFLLNERTLFVGAGSVEAYVDFTKIGEGAIVQSADGKSVEIKLPAPQLGETNLDMEKSYVFAEQRGLLNRLGDLVGNDPNRQQQIYLLAEDRITGAARDSGLAARAQDNTRKMLEGLLRSLGYQQITVTYTAP</sequence>
<dbReference type="Proteomes" id="UP000764837">
    <property type="component" value="Unassembled WGS sequence"/>
</dbReference>
<reference evidence="3 4" key="1">
    <citation type="submission" date="2021-01" db="EMBL/GenBank/DDBJ databases">
        <title>Sequencing the genomes of 1000 actinobacteria strains.</title>
        <authorList>
            <person name="Klenk H.-P."/>
        </authorList>
    </citation>
    <scope>NUCLEOTIDE SEQUENCE [LARGE SCALE GENOMIC DNA]</scope>
    <source>
        <strain evidence="3 4">DSM 100204</strain>
    </source>
</reference>